<dbReference type="InterPro" id="IPR013656">
    <property type="entry name" value="PAS_4"/>
</dbReference>
<organism evidence="12 13">
    <name type="scientific">Parazoarcus communis</name>
    <dbReference type="NCBI Taxonomy" id="41977"/>
    <lineage>
        <taxon>Bacteria</taxon>
        <taxon>Pseudomonadati</taxon>
        <taxon>Pseudomonadota</taxon>
        <taxon>Betaproteobacteria</taxon>
        <taxon>Rhodocyclales</taxon>
        <taxon>Zoogloeaceae</taxon>
        <taxon>Parazoarcus</taxon>
    </lineage>
</organism>
<evidence type="ECO:0000259" key="11">
    <source>
        <dbReference type="PROSITE" id="PS50887"/>
    </source>
</evidence>
<dbReference type="Pfam" id="PF13185">
    <property type="entry name" value="GAF_2"/>
    <property type="match status" value="1"/>
</dbReference>
<dbReference type="PROSITE" id="PS50113">
    <property type="entry name" value="PAC"/>
    <property type="match status" value="1"/>
</dbReference>
<feature type="domain" description="HAMP" evidence="10">
    <location>
        <begin position="239"/>
        <end position="292"/>
    </location>
</feature>
<dbReference type="InterPro" id="IPR003660">
    <property type="entry name" value="HAMP_dom"/>
</dbReference>
<dbReference type="Pfam" id="PF00990">
    <property type="entry name" value="GGDEF"/>
    <property type="match status" value="1"/>
</dbReference>
<dbReference type="SUPFAM" id="SSF55073">
    <property type="entry name" value="Nucleotide cyclase"/>
    <property type="match status" value="1"/>
</dbReference>
<feature type="domain" description="GGDEF" evidence="11">
    <location>
        <begin position="908"/>
        <end position="1041"/>
    </location>
</feature>
<dbReference type="Gene3D" id="6.10.340.10">
    <property type="match status" value="1"/>
</dbReference>
<dbReference type="InterPro" id="IPR004010">
    <property type="entry name" value="Double_Cache_2"/>
</dbReference>
<keyword evidence="4 7" id="KW-1133">Transmembrane helix</keyword>
<evidence type="ECO:0000256" key="5">
    <source>
        <dbReference type="ARBA" id="ARBA00023136"/>
    </source>
</evidence>
<dbReference type="NCBIfam" id="TIGR00229">
    <property type="entry name" value="sensory_box"/>
    <property type="match status" value="3"/>
</dbReference>
<feature type="domain" description="PAS" evidence="8">
    <location>
        <begin position="336"/>
        <end position="390"/>
    </location>
</feature>
<dbReference type="GO" id="GO:0006355">
    <property type="term" value="P:regulation of DNA-templated transcription"/>
    <property type="evidence" value="ECO:0007669"/>
    <property type="project" value="InterPro"/>
</dbReference>
<dbReference type="Pfam" id="PF00672">
    <property type="entry name" value="HAMP"/>
    <property type="match status" value="1"/>
</dbReference>
<sequence length="1046" mass="115037">MFSRLSRLSVRNRIWLIVTILVGSVVLGALLDGMALRDALWRERELQTKSLVVSGHDVMLHFHALQLDGTLSAADAQRAAISAVRAMRRSDSEYLWIADMSGKDPRVVMHPLQPRLEGRLLDASRFTFVPDLRSLPDPSQVPTHGTRDTQATLRALAEHGGDGYLSYVWPRSASSPDQPAELYPKLSYVRNVAPWSWVIGSGVFVEDVDAAIWNQTSNTVLRTGIAGIVLLLLASLVARSITLPLQRSTRAMRGIGAPWGKAERLPVEGHGELAELATGFNRMLDELEAHEAAQTQREQHLEEAVARRTAELRAANRQLEAELTERQQAEQALRDSEARFSNICTTAQDAIFLIDEQRRISYWNPAAGRIYGYSADEVLGRDVLEFVIPERLMGWASAEFSEFIASDDYKRNGRQHEVTGRSRDGREFAASLSVSAIRLNGKWSAVCFVRDISEQKQSSQAVRESRARMRALLDASSESVLLLDPAGVILEINACAAQRFNLTPEDMSGRNFFDYLPPALVAPRNAAIQQVVISGEPTHLNDRRDGRFFDNNLYPVKDDNGRVESVAVYARDTTEHERNNAIGATFNRMDNLLLQQKTELAAIARIFCQRIVPIFDFIGAWIGRAEKDGRLTVIATSDTEASGALEALSKAALRWDDAPHCQPASKVMRSGEPEIVDFADAGCHGCEGSIHALGAGESILLPLMLRGKPWGVLTFYGRRKGQFRHASTLEVLKGLADRVGVSLESAVQQEWLTLLNTALANVANAAYITDGSGTILWGNRALSTLSGFSDAEILGANPMIFSAKDDNPDLHTRFRDSISAGKTWHGELINTHSTGSRYTVDQTITPLLDANGTVTHYVAILEDITERKNTEERMQHTAHHDPLTDLPNRGLFIDRLGQALALARREARSGALMFLDLDHFKAVNDRLGHAAGDTLLIAVAERLQAQVRESDTVARLGGDEFTIILPSLREPGDADMLADKILHALSQPLTIEGETIHIGASIGIARFPEAGTTIETLLRAADDAMYAAKRSGRNRHMAAVAADTPA</sequence>
<keyword evidence="2" id="KW-1003">Cell membrane</keyword>
<keyword evidence="6" id="KW-0175">Coiled coil</keyword>
<dbReference type="InterPro" id="IPR001610">
    <property type="entry name" value="PAC"/>
</dbReference>
<dbReference type="InterPro" id="IPR052155">
    <property type="entry name" value="Biofilm_reg_signaling"/>
</dbReference>
<keyword evidence="13" id="KW-1185">Reference proteome</keyword>
<dbReference type="GO" id="GO:0003824">
    <property type="term" value="F:catalytic activity"/>
    <property type="evidence" value="ECO:0007669"/>
    <property type="project" value="UniProtKB-ARBA"/>
</dbReference>
<feature type="domain" description="PAS" evidence="8">
    <location>
        <begin position="755"/>
        <end position="821"/>
    </location>
</feature>
<dbReference type="Pfam" id="PF08448">
    <property type="entry name" value="PAS_4"/>
    <property type="match status" value="1"/>
</dbReference>
<comment type="subcellular location">
    <subcellularLocation>
        <location evidence="1">Cell membrane</location>
        <topology evidence="1">Multi-pass membrane protein</topology>
    </subcellularLocation>
</comment>
<dbReference type="InterPro" id="IPR043128">
    <property type="entry name" value="Rev_trsase/Diguanyl_cyclase"/>
</dbReference>
<dbReference type="PROSITE" id="PS50887">
    <property type="entry name" value="GGDEF"/>
    <property type="match status" value="1"/>
</dbReference>
<dbReference type="InterPro" id="IPR033480">
    <property type="entry name" value="sCache_2"/>
</dbReference>
<dbReference type="SMART" id="SM01049">
    <property type="entry name" value="Cache_2"/>
    <property type="match status" value="1"/>
</dbReference>
<dbReference type="InterPro" id="IPR035965">
    <property type="entry name" value="PAS-like_dom_sf"/>
</dbReference>
<dbReference type="InterPro" id="IPR029787">
    <property type="entry name" value="Nucleotide_cyclase"/>
</dbReference>
<dbReference type="KEGG" id="acom:CEW83_03125"/>
<evidence type="ECO:0000313" key="13">
    <source>
        <dbReference type="Proteomes" id="UP000244930"/>
    </source>
</evidence>
<dbReference type="Pfam" id="PF08269">
    <property type="entry name" value="dCache_2"/>
    <property type="match status" value="1"/>
</dbReference>
<dbReference type="InterPro" id="IPR000160">
    <property type="entry name" value="GGDEF_dom"/>
</dbReference>
<dbReference type="FunFam" id="3.30.70.270:FF:000001">
    <property type="entry name" value="Diguanylate cyclase domain protein"/>
    <property type="match status" value="1"/>
</dbReference>
<dbReference type="SMART" id="SM00304">
    <property type="entry name" value="HAMP"/>
    <property type="match status" value="1"/>
</dbReference>
<dbReference type="Pfam" id="PF00989">
    <property type="entry name" value="PAS"/>
    <property type="match status" value="1"/>
</dbReference>
<dbReference type="InterPro" id="IPR000014">
    <property type="entry name" value="PAS"/>
</dbReference>
<evidence type="ECO:0000256" key="3">
    <source>
        <dbReference type="ARBA" id="ARBA00022692"/>
    </source>
</evidence>
<dbReference type="CDD" id="cd06225">
    <property type="entry name" value="HAMP"/>
    <property type="match status" value="1"/>
</dbReference>
<evidence type="ECO:0008006" key="14">
    <source>
        <dbReference type="Google" id="ProtNLM"/>
    </source>
</evidence>
<dbReference type="InterPro" id="IPR013767">
    <property type="entry name" value="PAS_fold"/>
</dbReference>
<dbReference type="SMART" id="SM00065">
    <property type="entry name" value="GAF"/>
    <property type="match status" value="1"/>
</dbReference>
<accession>A0A2U8GMY4</accession>
<dbReference type="SMART" id="SM00086">
    <property type="entry name" value="PAC"/>
    <property type="match status" value="2"/>
</dbReference>
<dbReference type="NCBIfam" id="TIGR00254">
    <property type="entry name" value="GGDEF"/>
    <property type="match status" value="1"/>
</dbReference>
<dbReference type="InterPro" id="IPR003018">
    <property type="entry name" value="GAF"/>
</dbReference>
<dbReference type="GO" id="GO:0005886">
    <property type="term" value="C:plasma membrane"/>
    <property type="evidence" value="ECO:0007669"/>
    <property type="project" value="UniProtKB-SubCell"/>
</dbReference>
<dbReference type="AlphaFoldDB" id="A0A2U8GMY4"/>
<evidence type="ECO:0000256" key="7">
    <source>
        <dbReference type="SAM" id="Phobius"/>
    </source>
</evidence>
<evidence type="ECO:0000256" key="2">
    <source>
        <dbReference type="ARBA" id="ARBA00022475"/>
    </source>
</evidence>
<evidence type="ECO:0000313" key="12">
    <source>
        <dbReference type="EMBL" id="AWI74336.1"/>
    </source>
</evidence>
<dbReference type="Gene3D" id="3.30.450.20">
    <property type="entry name" value="PAS domain"/>
    <property type="match status" value="4"/>
</dbReference>
<dbReference type="SMART" id="SM00267">
    <property type="entry name" value="GGDEF"/>
    <property type="match status" value="1"/>
</dbReference>
<dbReference type="PANTHER" id="PTHR44757:SF2">
    <property type="entry name" value="BIOFILM ARCHITECTURE MAINTENANCE PROTEIN MBAA"/>
    <property type="match status" value="1"/>
</dbReference>
<dbReference type="InterPro" id="IPR029016">
    <property type="entry name" value="GAF-like_dom_sf"/>
</dbReference>
<protein>
    <recommendedName>
        <fullName evidence="14">Sensor domain-containing diguanylate cyclase</fullName>
    </recommendedName>
</protein>
<name>A0A2U8GMY4_9RHOO</name>
<evidence type="ECO:0000259" key="10">
    <source>
        <dbReference type="PROSITE" id="PS50885"/>
    </source>
</evidence>
<feature type="coiled-coil region" evidence="6">
    <location>
        <begin position="284"/>
        <end position="339"/>
    </location>
</feature>
<feature type="domain" description="PAS" evidence="8">
    <location>
        <begin position="465"/>
        <end position="535"/>
    </location>
</feature>
<dbReference type="InterPro" id="IPR000700">
    <property type="entry name" value="PAS-assoc_C"/>
</dbReference>
<dbReference type="GO" id="GO:0007165">
    <property type="term" value="P:signal transduction"/>
    <property type="evidence" value="ECO:0007669"/>
    <property type="project" value="InterPro"/>
</dbReference>
<feature type="transmembrane region" description="Helical" evidence="7">
    <location>
        <begin position="14"/>
        <end position="36"/>
    </location>
</feature>
<dbReference type="SMART" id="SM00091">
    <property type="entry name" value="PAS"/>
    <property type="match status" value="3"/>
</dbReference>
<dbReference type="SUPFAM" id="SSF55785">
    <property type="entry name" value="PYP-like sensor domain (PAS domain)"/>
    <property type="match status" value="3"/>
</dbReference>
<gene>
    <name evidence="12" type="ORF">CEW83_03125</name>
</gene>
<dbReference type="Proteomes" id="UP000244930">
    <property type="component" value="Chromosome"/>
</dbReference>
<evidence type="ECO:0000259" key="8">
    <source>
        <dbReference type="PROSITE" id="PS50112"/>
    </source>
</evidence>
<dbReference type="EMBL" id="CP022187">
    <property type="protein sequence ID" value="AWI74336.1"/>
    <property type="molecule type" value="Genomic_DNA"/>
</dbReference>
<reference evidence="12 13" key="1">
    <citation type="submission" date="2017-06" db="EMBL/GenBank/DDBJ databases">
        <title>Azoarcus.</title>
        <authorList>
            <person name="Woo J.-H."/>
            <person name="Kim H.-S."/>
        </authorList>
    </citation>
    <scope>NUCLEOTIDE SEQUENCE [LARGE SCALE GENOMIC DNA]</scope>
    <source>
        <strain evidence="12 13">TSPY31</strain>
    </source>
</reference>
<dbReference type="PROSITE" id="PS50112">
    <property type="entry name" value="PAS"/>
    <property type="match status" value="3"/>
</dbReference>
<feature type="domain" description="PAC" evidence="9">
    <location>
        <begin position="822"/>
        <end position="876"/>
    </location>
</feature>
<keyword evidence="3 7" id="KW-0812">Transmembrane</keyword>
<evidence type="ECO:0000256" key="1">
    <source>
        <dbReference type="ARBA" id="ARBA00004651"/>
    </source>
</evidence>
<dbReference type="Gene3D" id="3.30.450.40">
    <property type="match status" value="1"/>
</dbReference>
<dbReference type="SUPFAM" id="SSF55781">
    <property type="entry name" value="GAF domain-like"/>
    <property type="match status" value="1"/>
</dbReference>
<evidence type="ECO:0000256" key="4">
    <source>
        <dbReference type="ARBA" id="ARBA00022989"/>
    </source>
</evidence>
<keyword evidence="5 7" id="KW-0472">Membrane</keyword>
<dbReference type="CDD" id="cd00130">
    <property type="entry name" value="PAS"/>
    <property type="match status" value="3"/>
</dbReference>
<dbReference type="PANTHER" id="PTHR44757">
    <property type="entry name" value="DIGUANYLATE CYCLASE DGCP"/>
    <property type="match status" value="1"/>
</dbReference>
<dbReference type="Gene3D" id="3.30.70.270">
    <property type="match status" value="1"/>
</dbReference>
<proteinExistence type="predicted"/>
<dbReference type="Pfam" id="PF13426">
    <property type="entry name" value="PAS_9"/>
    <property type="match status" value="1"/>
</dbReference>
<dbReference type="PROSITE" id="PS50885">
    <property type="entry name" value="HAMP"/>
    <property type="match status" value="1"/>
</dbReference>
<evidence type="ECO:0000259" key="9">
    <source>
        <dbReference type="PROSITE" id="PS50113"/>
    </source>
</evidence>
<evidence type="ECO:0000256" key="6">
    <source>
        <dbReference type="SAM" id="Coils"/>
    </source>
</evidence>
<dbReference type="CDD" id="cd01949">
    <property type="entry name" value="GGDEF"/>
    <property type="match status" value="1"/>
</dbReference>